<evidence type="ECO:0008006" key="3">
    <source>
        <dbReference type="Google" id="ProtNLM"/>
    </source>
</evidence>
<gene>
    <name evidence="1" type="ORF">IOE58_11335</name>
</gene>
<accession>A0ABR9W3M9</accession>
<evidence type="ECO:0000313" key="2">
    <source>
        <dbReference type="Proteomes" id="UP000644727"/>
    </source>
</evidence>
<dbReference type="RefSeq" id="WP_193866490.1">
    <property type="nucleotide sequence ID" value="NZ_JADEYR010000013.1"/>
</dbReference>
<evidence type="ECO:0000313" key="1">
    <source>
        <dbReference type="EMBL" id="MBE9404748.1"/>
    </source>
</evidence>
<reference evidence="1 2" key="1">
    <citation type="submission" date="2020-10" db="EMBL/GenBank/DDBJ databases">
        <title>Draft genome and description of Brachybacterium epidermidis sp nov.</title>
        <authorList>
            <person name="Boxberger M."/>
            <person name="La Scola B."/>
        </authorList>
    </citation>
    <scope>NUCLEOTIDE SEQUENCE [LARGE SCALE GENOMIC DNA]</scope>
    <source>
        <strain evidence="1 2">Marseille-Q2903</strain>
    </source>
</reference>
<proteinExistence type="predicted"/>
<dbReference type="Proteomes" id="UP000644727">
    <property type="component" value="Unassembled WGS sequence"/>
</dbReference>
<comment type="caution">
    <text evidence="1">The sequence shown here is derived from an EMBL/GenBank/DDBJ whole genome shotgun (WGS) entry which is preliminary data.</text>
</comment>
<protein>
    <recommendedName>
        <fullName evidence="3">Abortive infection protein-like C-terminal domain-containing protein</fullName>
    </recommendedName>
</protein>
<dbReference type="EMBL" id="JADEYR010000013">
    <property type="protein sequence ID" value="MBE9404748.1"/>
    <property type="molecule type" value="Genomic_DNA"/>
</dbReference>
<organism evidence="1 2">
    <name type="scientific">Brachybacterium epidermidis</name>
    <dbReference type="NCBI Taxonomy" id="2781983"/>
    <lineage>
        <taxon>Bacteria</taxon>
        <taxon>Bacillati</taxon>
        <taxon>Actinomycetota</taxon>
        <taxon>Actinomycetes</taxon>
        <taxon>Micrococcales</taxon>
        <taxon>Dermabacteraceae</taxon>
        <taxon>Brachybacterium</taxon>
    </lineage>
</organism>
<sequence>MTALNARGAFKSLPTGLRDDLLNAYNEIIKNYAERRWEPAELNGGKLCEAAYTVIRGLADGSFEPRSKKPRNMVDACKEMEKESDQPRAVKIQIPRMIVALYEIRNNRGVGHAGGDVDPNNMDATAVLYMSKWLVAELVRVLHTLTTTEAAEIVEALVERQVPHVWSSGSKKRVLKSGLSWKKGALLLLLSETGEVAEEDLVRWIEHKSIAVFRRDVLRPGHRDRLWEYDETTRTIHLLPPGIEAAERLVHELSARG</sequence>
<keyword evidence="2" id="KW-1185">Reference proteome</keyword>
<name>A0ABR9W3M9_9MICO</name>